<keyword evidence="2" id="KW-1185">Reference proteome</keyword>
<comment type="caution">
    <text evidence="1">The sequence shown here is derived from an EMBL/GenBank/DDBJ whole genome shotgun (WGS) entry which is preliminary data.</text>
</comment>
<evidence type="ECO:0000313" key="2">
    <source>
        <dbReference type="Proteomes" id="UP000052232"/>
    </source>
</evidence>
<evidence type="ECO:0000313" key="1">
    <source>
        <dbReference type="EMBL" id="KMS54596.1"/>
    </source>
</evidence>
<name>A0A0J7XRX9_9SPHN</name>
<dbReference type="EMBL" id="JACT01000003">
    <property type="protein sequence ID" value="KMS54596.1"/>
    <property type="molecule type" value="Genomic_DNA"/>
</dbReference>
<sequence length="58" mass="6767">MTTDTIEQTREPTRSRAVFSQEDFGLIRTAIAHYLREVQDQPESVKYANLYHRLGRVA</sequence>
<accession>A0A0J7XRX9</accession>
<dbReference type="RefSeq" id="WP_165363573.1">
    <property type="nucleotide sequence ID" value="NZ_KQ130435.1"/>
</dbReference>
<dbReference type="STRING" id="1420583.V473_15495"/>
<dbReference type="Proteomes" id="UP000052232">
    <property type="component" value="Unassembled WGS sequence"/>
</dbReference>
<proteinExistence type="predicted"/>
<organism evidence="1 2">
    <name type="scientific">Sphingobium cupriresistens LL01</name>
    <dbReference type="NCBI Taxonomy" id="1420583"/>
    <lineage>
        <taxon>Bacteria</taxon>
        <taxon>Pseudomonadati</taxon>
        <taxon>Pseudomonadota</taxon>
        <taxon>Alphaproteobacteria</taxon>
        <taxon>Sphingomonadales</taxon>
        <taxon>Sphingomonadaceae</taxon>
        <taxon>Sphingobium</taxon>
    </lineage>
</organism>
<dbReference type="AlphaFoldDB" id="A0A0J7XRX9"/>
<protein>
    <submittedName>
        <fullName evidence="1">Uncharacterized protein</fullName>
    </submittedName>
</protein>
<reference evidence="1 2" key="1">
    <citation type="journal article" date="2015" name="G3 (Bethesda)">
        <title>Insights into Ongoing Evolution of the Hexachlorocyclohexane Catabolic Pathway from Comparative Genomics of Ten Sphingomonadaceae Strains.</title>
        <authorList>
            <person name="Pearce S.L."/>
            <person name="Oakeshott J.G."/>
            <person name="Pandey G."/>
        </authorList>
    </citation>
    <scope>NUCLEOTIDE SEQUENCE [LARGE SCALE GENOMIC DNA]</scope>
    <source>
        <strain evidence="1 2">LL01</strain>
    </source>
</reference>
<dbReference type="PATRIC" id="fig|1420583.3.peg.2896"/>
<gene>
    <name evidence="1" type="ORF">V473_15495</name>
</gene>